<keyword evidence="4 5" id="KW-0010">Activator</keyword>
<organism evidence="6 7">
    <name type="scientific">Pseudomonas mosselii</name>
    <dbReference type="NCBI Taxonomy" id="78327"/>
    <lineage>
        <taxon>Bacteria</taxon>
        <taxon>Pseudomonadati</taxon>
        <taxon>Pseudomonadota</taxon>
        <taxon>Gammaproteobacteria</taxon>
        <taxon>Pseudomonadales</taxon>
        <taxon>Pseudomonadaceae</taxon>
        <taxon>Pseudomonas</taxon>
    </lineage>
</organism>
<name>A0A7W2PYH4_9PSED</name>
<evidence type="ECO:0000256" key="2">
    <source>
        <dbReference type="ARBA" id="ARBA00022845"/>
    </source>
</evidence>
<sequence>MLCLSRKEGQSIVIGDGITVRVLEVNGSIVRIGVEAPKGVPIDRTEVRERKLQEAGHGL</sequence>
<dbReference type="Proteomes" id="UP000541770">
    <property type="component" value="Unassembled WGS sequence"/>
</dbReference>
<keyword evidence="2 5" id="KW-0810">Translation regulation</keyword>
<evidence type="ECO:0000313" key="6">
    <source>
        <dbReference type="EMBL" id="MBA6065524.1"/>
    </source>
</evidence>
<dbReference type="Gene3D" id="2.60.40.4380">
    <property type="entry name" value="Translational regulator CsrA"/>
    <property type="match status" value="1"/>
</dbReference>
<keyword evidence="5" id="KW-0678">Repressor</keyword>
<proteinExistence type="inferred from homology"/>
<gene>
    <name evidence="5" type="primary">csrA</name>
    <name evidence="6" type="ORF">H4C75_12195</name>
</gene>
<dbReference type="GO" id="GO:0006402">
    <property type="term" value="P:mRNA catabolic process"/>
    <property type="evidence" value="ECO:0007669"/>
    <property type="project" value="InterPro"/>
</dbReference>
<comment type="subcellular location">
    <subcellularLocation>
        <location evidence="5">Cytoplasm</location>
    </subcellularLocation>
</comment>
<dbReference type="GO" id="GO:0005829">
    <property type="term" value="C:cytosol"/>
    <property type="evidence" value="ECO:0007669"/>
    <property type="project" value="TreeGrafter"/>
</dbReference>
<evidence type="ECO:0000256" key="1">
    <source>
        <dbReference type="ARBA" id="ARBA00022490"/>
    </source>
</evidence>
<dbReference type="GO" id="GO:0045948">
    <property type="term" value="P:positive regulation of translational initiation"/>
    <property type="evidence" value="ECO:0007669"/>
    <property type="project" value="UniProtKB-UniRule"/>
</dbReference>
<dbReference type="InterPro" id="IPR036107">
    <property type="entry name" value="CsrA_sf"/>
</dbReference>
<keyword evidence="3 5" id="KW-0694">RNA-binding</keyword>
<comment type="function">
    <text evidence="5">A key translational regulator that binds mRNA to regulate translation initiation and/or mRNA stability. Mediates global changes in gene expression, shifting from rapid growth to stress survival by linking envelope stress, the stringent response and the catabolite repression systems. Usually binds in the 5'-UTR; binding at or near the Shine-Dalgarno sequence prevents ribosome-binding, repressing translation, binding elsewhere in the 5'-UTR can activate translation and/or stabilize the mRNA. Its function is antagonized by small RNA(s).</text>
</comment>
<dbReference type="GO" id="GO:0045947">
    <property type="term" value="P:negative regulation of translational initiation"/>
    <property type="evidence" value="ECO:0007669"/>
    <property type="project" value="UniProtKB-UniRule"/>
</dbReference>
<dbReference type="GO" id="GO:0006109">
    <property type="term" value="P:regulation of carbohydrate metabolic process"/>
    <property type="evidence" value="ECO:0007669"/>
    <property type="project" value="UniProtKB-UniRule"/>
</dbReference>
<reference evidence="6 7" key="1">
    <citation type="submission" date="2020-07" db="EMBL/GenBank/DDBJ databases">
        <title>Diversity of carbapenemase encoding genes among Pseudomonas putida group clinical isolates in a tertiary Brazilian hospital.</title>
        <authorList>
            <person name="Alberto-Lei F."/>
            <person name="Nodari C.S."/>
            <person name="Streling A.P."/>
            <person name="Paulino J.T."/>
            <person name="Bessa-Neto F.O."/>
            <person name="Cayo R."/>
            <person name="Gales A.C."/>
        </authorList>
    </citation>
    <scope>NUCLEOTIDE SEQUENCE [LARGE SCALE GENOMIC DNA]</scope>
    <source>
        <strain evidence="6 7">14802</strain>
    </source>
</reference>
<comment type="subunit">
    <text evidence="5">Homodimer; the beta-strands of each monomer intercalate to form a hydrophobic core, while the alpha-helices form wings that extend away from the core.</text>
</comment>
<comment type="similarity">
    <text evidence="5">Belongs to the CsrA/RsmA family.</text>
</comment>
<evidence type="ECO:0000256" key="5">
    <source>
        <dbReference type="HAMAP-Rule" id="MF_00167"/>
    </source>
</evidence>
<dbReference type="InterPro" id="IPR003751">
    <property type="entry name" value="CsrA"/>
</dbReference>
<dbReference type="HAMAP" id="MF_00167">
    <property type="entry name" value="CsrA"/>
    <property type="match status" value="1"/>
</dbReference>
<dbReference type="GO" id="GO:0048027">
    <property type="term" value="F:mRNA 5'-UTR binding"/>
    <property type="evidence" value="ECO:0007669"/>
    <property type="project" value="UniProtKB-UniRule"/>
</dbReference>
<protein>
    <recommendedName>
        <fullName evidence="5">Translational regulator CsrA</fullName>
    </recommendedName>
    <alternativeName>
        <fullName evidence="5">Carbon storage regulator</fullName>
    </alternativeName>
</protein>
<keyword evidence="1 5" id="KW-0963">Cytoplasm</keyword>
<dbReference type="PANTHER" id="PTHR34984:SF1">
    <property type="entry name" value="CARBON STORAGE REGULATOR"/>
    <property type="match status" value="1"/>
</dbReference>
<evidence type="ECO:0000313" key="7">
    <source>
        <dbReference type="Proteomes" id="UP000541770"/>
    </source>
</evidence>
<evidence type="ECO:0000256" key="3">
    <source>
        <dbReference type="ARBA" id="ARBA00022884"/>
    </source>
</evidence>
<dbReference type="AlphaFoldDB" id="A0A7W2PYH4"/>
<accession>A0A7W2PYH4</accession>
<evidence type="ECO:0000256" key="4">
    <source>
        <dbReference type="ARBA" id="ARBA00023159"/>
    </source>
</evidence>
<dbReference type="RefSeq" id="WP_182322850.1">
    <property type="nucleotide sequence ID" value="NZ_JACGDE010000007.1"/>
</dbReference>
<dbReference type="EMBL" id="JACGDE010000007">
    <property type="protein sequence ID" value="MBA6065524.1"/>
    <property type="molecule type" value="Genomic_DNA"/>
</dbReference>
<dbReference type="PANTHER" id="PTHR34984">
    <property type="entry name" value="CARBON STORAGE REGULATOR"/>
    <property type="match status" value="1"/>
</dbReference>
<dbReference type="SUPFAM" id="SSF117130">
    <property type="entry name" value="CsrA-like"/>
    <property type="match status" value="1"/>
</dbReference>
<comment type="caution">
    <text evidence="6">The sequence shown here is derived from an EMBL/GenBank/DDBJ whole genome shotgun (WGS) entry which is preliminary data.</text>
</comment>
<dbReference type="Pfam" id="PF02599">
    <property type="entry name" value="CsrA"/>
    <property type="match status" value="1"/>
</dbReference>